<evidence type="ECO:0008006" key="4">
    <source>
        <dbReference type="Google" id="ProtNLM"/>
    </source>
</evidence>
<dbReference type="EMBL" id="CP029822">
    <property type="protein sequence ID" value="AZS49799.1"/>
    <property type="molecule type" value="Genomic_DNA"/>
</dbReference>
<dbReference type="Proteomes" id="UP000273143">
    <property type="component" value="Chromosome"/>
</dbReference>
<proteinExistence type="predicted"/>
<feature type="signal peptide" evidence="1">
    <location>
        <begin position="1"/>
        <end position="26"/>
    </location>
</feature>
<keyword evidence="3" id="KW-1185">Reference proteome</keyword>
<accession>A0A3S9XBK1</accession>
<dbReference type="RefSeq" id="WP_127161974.1">
    <property type="nucleotide sequence ID" value="NZ_CP029822.1"/>
</dbReference>
<organism evidence="2 3">
    <name type="scientific">Entomomonas moraniae</name>
    <dbReference type="NCBI Taxonomy" id="2213226"/>
    <lineage>
        <taxon>Bacteria</taxon>
        <taxon>Pseudomonadati</taxon>
        <taxon>Pseudomonadota</taxon>
        <taxon>Gammaproteobacteria</taxon>
        <taxon>Pseudomonadales</taxon>
        <taxon>Pseudomonadaceae</taxon>
        <taxon>Entomomonas</taxon>
    </lineage>
</organism>
<reference evidence="3" key="1">
    <citation type="submission" date="2018-06" db="EMBL/GenBank/DDBJ databases">
        <title>Complete genome of Pseudomonas insecticola strain QZS01.</title>
        <authorList>
            <person name="Wang J."/>
            <person name="Su Q."/>
        </authorList>
    </citation>
    <scope>NUCLEOTIDE SEQUENCE [LARGE SCALE GENOMIC DNA]</scope>
    <source>
        <strain evidence="3">QZS01</strain>
    </source>
</reference>
<evidence type="ECO:0000313" key="2">
    <source>
        <dbReference type="EMBL" id="AZS49799.1"/>
    </source>
</evidence>
<dbReference type="KEGG" id="emo:DM558_02940"/>
<evidence type="ECO:0000256" key="1">
    <source>
        <dbReference type="SAM" id="SignalP"/>
    </source>
</evidence>
<dbReference type="AlphaFoldDB" id="A0A3S9XBK1"/>
<evidence type="ECO:0000313" key="3">
    <source>
        <dbReference type="Proteomes" id="UP000273143"/>
    </source>
</evidence>
<sequence>MKRLKKSLTFSIGLLCFIIGANNAYAGYYADQLSQCLVKNTNEEDRKNLAKWIFSVIAQHPDIKEFTSITPEQQKAIEKTAIDLFARLITQDCKSEFISVIKYEPEQGIFISFKTLGEVSMMTLMSNSVVQEAAVNFSEQLDSNGAIEKLIEQTKTQ</sequence>
<feature type="chain" id="PRO_5019335480" description="DUF2059 domain-containing protein" evidence="1">
    <location>
        <begin position="27"/>
        <end position="157"/>
    </location>
</feature>
<keyword evidence="1" id="KW-0732">Signal</keyword>
<gene>
    <name evidence="2" type="ORF">DM558_02940</name>
</gene>
<name>A0A3S9XBK1_9GAMM</name>
<protein>
    <recommendedName>
        <fullName evidence="4">DUF2059 domain-containing protein</fullName>
    </recommendedName>
</protein>